<organism evidence="1">
    <name type="scientific">Anguilla anguilla</name>
    <name type="common">European freshwater eel</name>
    <name type="synonym">Muraena anguilla</name>
    <dbReference type="NCBI Taxonomy" id="7936"/>
    <lineage>
        <taxon>Eukaryota</taxon>
        <taxon>Metazoa</taxon>
        <taxon>Chordata</taxon>
        <taxon>Craniata</taxon>
        <taxon>Vertebrata</taxon>
        <taxon>Euteleostomi</taxon>
        <taxon>Actinopterygii</taxon>
        <taxon>Neopterygii</taxon>
        <taxon>Teleostei</taxon>
        <taxon>Anguilliformes</taxon>
        <taxon>Anguillidae</taxon>
        <taxon>Anguilla</taxon>
    </lineage>
</organism>
<evidence type="ECO:0000313" key="1">
    <source>
        <dbReference type="EMBL" id="JAH16323.1"/>
    </source>
</evidence>
<dbReference type="EMBL" id="GBXM01092254">
    <property type="protein sequence ID" value="JAH16323.1"/>
    <property type="molecule type" value="Transcribed_RNA"/>
</dbReference>
<accession>A0A0E9QJS9</accession>
<name>A0A0E9QJS9_ANGAN</name>
<reference evidence="1" key="2">
    <citation type="journal article" date="2015" name="Fish Shellfish Immunol.">
        <title>Early steps in the European eel (Anguilla anguilla)-Vibrio vulnificus interaction in the gills: Role of the RtxA13 toxin.</title>
        <authorList>
            <person name="Callol A."/>
            <person name="Pajuelo D."/>
            <person name="Ebbesson L."/>
            <person name="Teles M."/>
            <person name="MacKenzie S."/>
            <person name="Amaro C."/>
        </authorList>
    </citation>
    <scope>NUCLEOTIDE SEQUENCE</scope>
</reference>
<proteinExistence type="predicted"/>
<reference evidence="1" key="1">
    <citation type="submission" date="2014-11" db="EMBL/GenBank/DDBJ databases">
        <authorList>
            <person name="Amaro Gonzalez C."/>
        </authorList>
    </citation>
    <scope>NUCLEOTIDE SEQUENCE</scope>
</reference>
<protein>
    <submittedName>
        <fullName evidence="1">Uncharacterized protein</fullName>
    </submittedName>
</protein>
<dbReference type="AlphaFoldDB" id="A0A0E9QJS9"/>
<sequence>MARVVVCLMSECSCLLPNWFH</sequence>